<dbReference type="PANTHER" id="PTHR48022:SF2">
    <property type="entry name" value="PLASTIDIC GLUCOSE TRANSPORTER 4"/>
    <property type="match status" value="1"/>
</dbReference>
<dbReference type="Gene3D" id="1.20.1250.20">
    <property type="entry name" value="MFS general substrate transporter like domains"/>
    <property type="match status" value="1"/>
</dbReference>
<name>A0AAD6MYB0_9EURO</name>
<dbReference type="InterPro" id="IPR005829">
    <property type="entry name" value="Sugar_transporter_CS"/>
</dbReference>
<comment type="caution">
    <text evidence="9">The sequence shown here is derived from an EMBL/GenBank/DDBJ whole genome shotgun (WGS) entry which is preliminary data.</text>
</comment>
<reference evidence="9" key="1">
    <citation type="journal article" date="2023" name="IMA Fungus">
        <title>Comparative genomic study of the Penicillium genus elucidates a diverse pangenome and 15 lateral gene transfer events.</title>
        <authorList>
            <person name="Petersen C."/>
            <person name="Sorensen T."/>
            <person name="Nielsen M.R."/>
            <person name="Sondergaard T.E."/>
            <person name="Sorensen J.L."/>
            <person name="Fitzpatrick D.A."/>
            <person name="Frisvad J.C."/>
            <person name="Nielsen K.L."/>
        </authorList>
    </citation>
    <scope>NUCLEOTIDE SEQUENCE</scope>
    <source>
        <strain evidence="9">IBT 17514</strain>
    </source>
</reference>
<feature type="transmembrane region" description="Helical" evidence="7">
    <location>
        <begin position="428"/>
        <end position="445"/>
    </location>
</feature>
<dbReference type="AlphaFoldDB" id="A0AAD6MYB0"/>
<evidence type="ECO:0000259" key="8">
    <source>
        <dbReference type="PROSITE" id="PS50850"/>
    </source>
</evidence>
<evidence type="ECO:0000256" key="5">
    <source>
        <dbReference type="ARBA" id="ARBA00023136"/>
    </source>
</evidence>
<keyword evidence="4 7" id="KW-1133">Transmembrane helix</keyword>
<dbReference type="GO" id="GO:0016020">
    <property type="term" value="C:membrane"/>
    <property type="evidence" value="ECO:0007669"/>
    <property type="project" value="UniProtKB-SubCell"/>
</dbReference>
<feature type="transmembrane region" description="Helical" evidence="7">
    <location>
        <begin position="203"/>
        <end position="222"/>
    </location>
</feature>
<feature type="compositionally biased region" description="Polar residues" evidence="6">
    <location>
        <begin position="530"/>
        <end position="543"/>
    </location>
</feature>
<feature type="transmembrane region" description="Helical" evidence="7">
    <location>
        <begin position="457"/>
        <end position="475"/>
    </location>
</feature>
<dbReference type="PROSITE" id="PS00217">
    <property type="entry name" value="SUGAR_TRANSPORT_2"/>
    <property type="match status" value="1"/>
</dbReference>
<feature type="transmembrane region" description="Helical" evidence="7">
    <location>
        <begin position="388"/>
        <end position="408"/>
    </location>
</feature>
<proteinExistence type="inferred from homology"/>
<feature type="transmembrane region" description="Helical" evidence="7">
    <location>
        <begin position="108"/>
        <end position="125"/>
    </location>
</feature>
<evidence type="ECO:0000256" key="4">
    <source>
        <dbReference type="ARBA" id="ARBA00022989"/>
    </source>
</evidence>
<feature type="region of interest" description="Disordered" evidence="6">
    <location>
        <begin position="512"/>
        <end position="553"/>
    </location>
</feature>
<dbReference type="PANTHER" id="PTHR48022">
    <property type="entry name" value="PLASTIDIC GLUCOSE TRANSPORTER 4"/>
    <property type="match status" value="1"/>
</dbReference>
<dbReference type="InterPro" id="IPR020846">
    <property type="entry name" value="MFS_dom"/>
</dbReference>
<dbReference type="EMBL" id="JAQJAN010000004">
    <property type="protein sequence ID" value="KAJ5732651.1"/>
    <property type="molecule type" value="Genomic_DNA"/>
</dbReference>
<feature type="transmembrane region" description="Helical" evidence="7">
    <location>
        <begin position="167"/>
        <end position="191"/>
    </location>
</feature>
<evidence type="ECO:0000313" key="9">
    <source>
        <dbReference type="EMBL" id="KAJ5732651.1"/>
    </source>
</evidence>
<keyword evidence="3 7" id="KW-0812">Transmembrane</keyword>
<evidence type="ECO:0000313" key="10">
    <source>
        <dbReference type="Proteomes" id="UP001215712"/>
    </source>
</evidence>
<protein>
    <submittedName>
        <fullName evidence="9">Mfs monosaccharide transporter protein</fullName>
    </submittedName>
</protein>
<accession>A0AAD6MYB0</accession>
<feature type="transmembrane region" description="Helical" evidence="7">
    <location>
        <begin position="325"/>
        <end position="344"/>
    </location>
</feature>
<comment type="subcellular location">
    <subcellularLocation>
        <location evidence="1">Membrane</location>
        <topology evidence="1">Multi-pass membrane protein</topology>
    </subcellularLocation>
</comment>
<feature type="compositionally biased region" description="Basic and acidic residues" evidence="6">
    <location>
        <begin position="516"/>
        <end position="529"/>
    </location>
</feature>
<evidence type="ECO:0000256" key="2">
    <source>
        <dbReference type="ARBA" id="ARBA00010992"/>
    </source>
</evidence>
<gene>
    <name evidence="9" type="ORF">N7493_004132</name>
</gene>
<dbReference type="SUPFAM" id="SSF103473">
    <property type="entry name" value="MFS general substrate transporter"/>
    <property type="match status" value="1"/>
</dbReference>
<evidence type="ECO:0000256" key="1">
    <source>
        <dbReference type="ARBA" id="ARBA00004141"/>
    </source>
</evidence>
<dbReference type="GO" id="GO:0005351">
    <property type="term" value="F:carbohydrate:proton symporter activity"/>
    <property type="evidence" value="ECO:0007669"/>
    <property type="project" value="TreeGrafter"/>
</dbReference>
<sequence length="553" mass="59452">MDTQSSYPNGSLQPQKVTAKMFYLTICVSSAAWIADFDNGYAGIVLIMPSYQKAFGHCSQVPDPATGTTTETCVLTTLQQSLIGLGILFMAVGSALAGFFGAMLGRRATIQIACLFCIIGAAGMLGTSGNFVNYMVCKCINGVGIGQLVASSIVYGSECVIASKRGLLLGIFNIGLAMGNVTAAAVCAGSATLSPENDWQWRTPIICQIPLGVILGLGVMLFPESPRWLLLKGKEDQARKSFAILQDSDPQSLEITAQVNDVQRHLDFERTLDASSSWTEIYRGPNLRRTCISALILVGLAISGIQFVAPFAALFLEGVGIKNPYLINVIVGLCIFGGAFLGPLALDYGGRRFSMLFGYTAMAACMLILSSVGTALGQHDPTSQTVVVVFLCIWAFVFGGFIGPSVWLASAEMHSVRLRTYGQANTTFIYEIFSFGATFWTPYMLDTQYGNMGSNVGYFYFGVTVAVLILVFLFVPETSRLTLEQIDDYFLSGKKAWSTSVKKNLLISRGQCTDSPKSEQEALVAERTHQSSLTQPTESSISGTLGKGIPNQS</sequence>
<organism evidence="9 10">
    <name type="scientific">Penicillium malachiteum</name>
    <dbReference type="NCBI Taxonomy" id="1324776"/>
    <lineage>
        <taxon>Eukaryota</taxon>
        <taxon>Fungi</taxon>
        <taxon>Dikarya</taxon>
        <taxon>Ascomycota</taxon>
        <taxon>Pezizomycotina</taxon>
        <taxon>Eurotiomycetes</taxon>
        <taxon>Eurotiomycetidae</taxon>
        <taxon>Eurotiales</taxon>
        <taxon>Aspergillaceae</taxon>
        <taxon>Penicillium</taxon>
    </lineage>
</organism>
<evidence type="ECO:0000256" key="7">
    <source>
        <dbReference type="SAM" id="Phobius"/>
    </source>
</evidence>
<feature type="transmembrane region" description="Helical" evidence="7">
    <location>
        <begin position="291"/>
        <end position="313"/>
    </location>
</feature>
<dbReference type="Pfam" id="PF00083">
    <property type="entry name" value="Sugar_tr"/>
    <property type="match status" value="1"/>
</dbReference>
<dbReference type="Proteomes" id="UP001215712">
    <property type="component" value="Unassembled WGS sequence"/>
</dbReference>
<dbReference type="InterPro" id="IPR005828">
    <property type="entry name" value="MFS_sugar_transport-like"/>
</dbReference>
<keyword evidence="5 7" id="KW-0472">Membrane</keyword>
<dbReference type="InterPro" id="IPR036259">
    <property type="entry name" value="MFS_trans_sf"/>
</dbReference>
<comment type="similarity">
    <text evidence="2">Belongs to the major facilitator superfamily. Sugar transporter (TC 2.A.1.1) family.</text>
</comment>
<feature type="transmembrane region" description="Helical" evidence="7">
    <location>
        <begin position="356"/>
        <end position="376"/>
    </location>
</feature>
<evidence type="ECO:0000256" key="6">
    <source>
        <dbReference type="SAM" id="MobiDB-lite"/>
    </source>
</evidence>
<dbReference type="InterPro" id="IPR050360">
    <property type="entry name" value="MFS_Sugar_Transporters"/>
</dbReference>
<feature type="domain" description="Major facilitator superfamily (MFS) profile" evidence="8">
    <location>
        <begin position="24"/>
        <end position="479"/>
    </location>
</feature>
<dbReference type="PROSITE" id="PS50850">
    <property type="entry name" value="MFS"/>
    <property type="match status" value="1"/>
</dbReference>
<keyword evidence="10" id="KW-1185">Reference proteome</keyword>
<evidence type="ECO:0000256" key="3">
    <source>
        <dbReference type="ARBA" id="ARBA00022692"/>
    </source>
</evidence>
<reference evidence="9" key="2">
    <citation type="submission" date="2023-01" db="EMBL/GenBank/DDBJ databases">
        <authorList>
            <person name="Petersen C."/>
        </authorList>
    </citation>
    <scope>NUCLEOTIDE SEQUENCE</scope>
    <source>
        <strain evidence="9">IBT 17514</strain>
    </source>
</reference>
<feature type="transmembrane region" description="Helical" evidence="7">
    <location>
        <begin position="82"/>
        <end position="101"/>
    </location>
</feature>